<dbReference type="SUPFAM" id="SSF53067">
    <property type="entry name" value="Actin-like ATPase domain"/>
    <property type="match status" value="2"/>
</dbReference>
<dbReference type="AlphaFoldDB" id="E4KR32"/>
<dbReference type="eggNOG" id="COG2971">
    <property type="taxonomic scope" value="Bacteria"/>
</dbReference>
<dbReference type="InterPro" id="IPR043129">
    <property type="entry name" value="ATPase_NBD"/>
</dbReference>
<dbReference type="PANTHER" id="PTHR12862">
    <property type="entry name" value="BADF TYPE ATPASE DOMAIN-CONTAINING PROTEIN"/>
    <property type="match status" value="1"/>
</dbReference>
<dbReference type="InterPro" id="IPR002731">
    <property type="entry name" value="ATPase_BadF"/>
</dbReference>
<dbReference type="CDD" id="cd24007">
    <property type="entry name" value="ASKHA_NBD_eukNAGK-like"/>
    <property type="match status" value="1"/>
</dbReference>
<dbReference type="Gene3D" id="3.30.420.40">
    <property type="match status" value="2"/>
</dbReference>
<dbReference type="Pfam" id="PF01869">
    <property type="entry name" value="BcrAD_BadFG"/>
    <property type="match status" value="1"/>
</dbReference>
<evidence type="ECO:0000313" key="2">
    <source>
        <dbReference type="EMBL" id="EFR30627.1"/>
    </source>
</evidence>
<dbReference type="Proteomes" id="UP000005990">
    <property type="component" value="Unassembled WGS sequence"/>
</dbReference>
<organism evidence="2 3">
    <name type="scientific">Eremococcus coleocola ACS-139-V-Col8</name>
    <dbReference type="NCBI Taxonomy" id="908337"/>
    <lineage>
        <taxon>Bacteria</taxon>
        <taxon>Bacillati</taxon>
        <taxon>Bacillota</taxon>
        <taxon>Bacilli</taxon>
        <taxon>Lactobacillales</taxon>
        <taxon>Aerococcaceae</taxon>
        <taxon>Eremococcus</taxon>
    </lineage>
</organism>
<comment type="caution">
    <text evidence="2">The sequence shown here is derived from an EMBL/GenBank/DDBJ whole genome shotgun (WGS) entry which is preliminary data.</text>
</comment>
<evidence type="ECO:0000259" key="1">
    <source>
        <dbReference type="Pfam" id="PF01869"/>
    </source>
</evidence>
<dbReference type="OrthoDB" id="9772633at2"/>
<protein>
    <submittedName>
        <fullName evidence="2">BadF/BadG/BcrA/BcrD ATPase family protein</fullName>
    </submittedName>
</protein>
<gene>
    <name evidence="2" type="ORF">HMPREF9257_0745</name>
</gene>
<name>E4KR32_9LACT</name>
<sequence>MKYIIGVDGGGTKTKFVLYDVMGIPLKTFQSGSCHLMQVSQNQARLTLYQGVQNLIKDLDISPQDLFISLGLAGYGNQVMKRELELVTASALSPYSYHLVSDAEIALYGALGGQDGIIVIAGTGSIAYAKVGQEILRAGGWGYFFGDEGSSYWIGQHLLELFSQQLDGRLEKTILHDYLWDKFQLNEPLDLIKYSNDHFVGHRSQVAQLAKDAAKLAKEGDPHMQDLFEKAGLELGRLVQALASHFPQGCPVSTVGGLWESKDILRQAFQTSLASKFQLQAPLQAPEYGAYLIAKDLI</sequence>
<keyword evidence="3" id="KW-1185">Reference proteome</keyword>
<dbReference type="PANTHER" id="PTHR12862:SF0">
    <property type="entry name" value="N-ACETYL-D-GLUCOSAMINE KINASE"/>
    <property type="match status" value="1"/>
</dbReference>
<dbReference type="RefSeq" id="WP_006418787.1">
    <property type="nucleotide sequence ID" value="NZ_AENN01000017.1"/>
</dbReference>
<evidence type="ECO:0000313" key="3">
    <source>
        <dbReference type="Proteomes" id="UP000005990"/>
    </source>
</evidence>
<feature type="domain" description="ATPase BadF/BadG/BcrA/BcrD type" evidence="1">
    <location>
        <begin position="5"/>
        <end position="294"/>
    </location>
</feature>
<dbReference type="GO" id="GO:0045127">
    <property type="term" value="F:N-acetylglucosamine kinase activity"/>
    <property type="evidence" value="ECO:0007669"/>
    <property type="project" value="InterPro"/>
</dbReference>
<accession>E4KR32</accession>
<dbReference type="STRING" id="908337.HMPREF9257_0745"/>
<reference evidence="2 3" key="1">
    <citation type="submission" date="2010-10" db="EMBL/GenBank/DDBJ databases">
        <authorList>
            <person name="Durkin A.S."/>
            <person name="Madupu R."/>
            <person name="Torralba M."/>
            <person name="Gillis M."/>
            <person name="Methe B."/>
            <person name="Sutton G."/>
            <person name="Nelson K.E."/>
        </authorList>
    </citation>
    <scope>NUCLEOTIDE SEQUENCE [LARGE SCALE GENOMIC DNA]</scope>
    <source>
        <strain evidence="2 3">ACS-139-V-Col8</strain>
    </source>
</reference>
<dbReference type="EMBL" id="AENN01000017">
    <property type="protein sequence ID" value="EFR30627.1"/>
    <property type="molecule type" value="Genomic_DNA"/>
</dbReference>
<proteinExistence type="predicted"/>
<dbReference type="InterPro" id="IPR039758">
    <property type="entry name" value="NAGK-like"/>
</dbReference>